<protein>
    <submittedName>
        <fullName evidence="1">Uncharacterized protein</fullName>
    </submittedName>
</protein>
<sequence>MFRVVSKLRLVKERIKELNRNMGSISEGVSHTRLALEEYQKNGPFAVPHPGINEEESLLADYRRALEI</sequence>
<gene>
    <name evidence="1" type="ORF">Nepgr_033693</name>
</gene>
<dbReference type="Proteomes" id="UP001279734">
    <property type="component" value="Unassembled WGS sequence"/>
</dbReference>
<accession>A0AAD3TMI4</accession>
<reference evidence="1" key="1">
    <citation type="submission" date="2023-05" db="EMBL/GenBank/DDBJ databases">
        <title>Nepenthes gracilis genome sequencing.</title>
        <authorList>
            <person name="Fukushima K."/>
        </authorList>
    </citation>
    <scope>NUCLEOTIDE SEQUENCE</scope>
    <source>
        <strain evidence="1">SING2019-196</strain>
    </source>
</reference>
<comment type="caution">
    <text evidence="1">The sequence shown here is derived from an EMBL/GenBank/DDBJ whole genome shotgun (WGS) entry which is preliminary data.</text>
</comment>
<evidence type="ECO:0000313" key="2">
    <source>
        <dbReference type="Proteomes" id="UP001279734"/>
    </source>
</evidence>
<dbReference type="EMBL" id="BSYO01000042">
    <property type="protein sequence ID" value="GMH31849.1"/>
    <property type="molecule type" value="Genomic_DNA"/>
</dbReference>
<organism evidence="1 2">
    <name type="scientific">Nepenthes gracilis</name>
    <name type="common">Slender pitcher plant</name>
    <dbReference type="NCBI Taxonomy" id="150966"/>
    <lineage>
        <taxon>Eukaryota</taxon>
        <taxon>Viridiplantae</taxon>
        <taxon>Streptophyta</taxon>
        <taxon>Embryophyta</taxon>
        <taxon>Tracheophyta</taxon>
        <taxon>Spermatophyta</taxon>
        <taxon>Magnoliopsida</taxon>
        <taxon>eudicotyledons</taxon>
        <taxon>Gunneridae</taxon>
        <taxon>Pentapetalae</taxon>
        <taxon>Caryophyllales</taxon>
        <taxon>Nepenthaceae</taxon>
        <taxon>Nepenthes</taxon>
    </lineage>
</organism>
<keyword evidence="2" id="KW-1185">Reference proteome</keyword>
<dbReference type="AlphaFoldDB" id="A0AAD3TMI4"/>
<name>A0AAD3TMI4_NEPGR</name>
<proteinExistence type="predicted"/>
<evidence type="ECO:0000313" key="1">
    <source>
        <dbReference type="EMBL" id="GMH31849.1"/>
    </source>
</evidence>